<dbReference type="PANTHER" id="PTHR43790">
    <property type="entry name" value="CARBOHYDRATE TRANSPORT ATP-BINDING PROTEIN MG119-RELATED"/>
    <property type="match status" value="1"/>
</dbReference>
<evidence type="ECO:0000313" key="7">
    <source>
        <dbReference type="EMBL" id="MBA8848187.1"/>
    </source>
</evidence>
<keyword evidence="3" id="KW-0547">Nucleotide-binding</keyword>
<keyword evidence="8" id="KW-1185">Reference proteome</keyword>
<feature type="compositionally biased region" description="Low complexity" evidence="5">
    <location>
        <begin position="1"/>
        <end position="12"/>
    </location>
</feature>
<dbReference type="Gene3D" id="3.40.50.300">
    <property type="entry name" value="P-loop containing nucleotide triphosphate hydrolases"/>
    <property type="match status" value="2"/>
</dbReference>
<keyword evidence="4 7" id="KW-0067">ATP-binding</keyword>
<evidence type="ECO:0000256" key="4">
    <source>
        <dbReference type="ARBA" id="ARBA00022840"/>
    </source>
</evidence>
<dbReference type="EMBL" id="JACGWX010000004">
    <property type="protein sequence ID" value="MBA8848187.1"/>
    <property type="molecule type" value="Genomic_DNA"/>
</dbReference>
<accession>A0A839E9M1</accession>
<dbReference type="PROSITE" id="PS50893">
    <property type="entry name" value="ABC_TRANSPORTER_2"/>
    <property type="match status" value="2"/>
</dbReference>
<dbReference type="RefSeq" id="WP_182490989.1">
    <property type="nucleotide sequence ID" value="NZ_BAAAOV010000016.1"/>
</dbReference>
<dbReference type="InterPro" id="IPR003593">
    <property type="entry name" value="AAA+_ATPase"/>
</dbReference>
<dbReference type="PROSITE" id="PS00211">
    <property type="entry name" value="ABC_TRANSPORTER_1"/>
    <property type="match status" value="1"/>
</dbReference>
<feature type="domain" description="ABC transporter" evidence="6">
    <location>
        <begin position="29"/>
        <end position="273"/>
    </location>
</feature>
<dbReference type="CDD" id="cd03215">
    <property type="entry name" value="ABC_Carb_Monos_II"/>
    <property type="match status" value="1"/>
</dbReference>
<comment type="caution">
    <text evidence="7">The sequence shown here is derived from an EMBL/GenBank/DDBJ whole genome shotgun (WGS) entry which is preliminary data.</text>
</comment>
<feature type="region of interest" description="Disordered" evidence="5">
    <location>
        <begin position="1"/>
        <end position="21"/>
    </location>
</feature>
<gene>
    <name evidence="7" type="ORF">FHX53_001786</name>
</gene>
<dbReference type="SMART" id="SM00382">
    <property type="entry name" value="AAA"/>
    <property type="match status" value="2"/>
</dbReference>
<protein>
    <submittedName>
        <fullName evidence="7">Ribose transport system ATP-binding protein</fullName>
    </submittedName>
</protein>
<evidence type="ECO:0000256" key="2">
    <source>
        <dbReference type="ARBA" id="ARBA00022737"/>
    </source>
</evidence>
<dbReference type="InterPro" id="IPR050107">
    <property type="entry name" value="ABC_carbohydrate_import_ATPase"/>
</dbReference>
<evidence type="ECO:0000259" key="6">
    <source>
        <dbReference type="PROSITE" id="PS50893"/>
    </source>
</evidence>
<dbReference type="GO" id="GO:0016887">
    <property type="term" value="F:ATP hydrolysis activity"/>
    <property type="evidence" value="ECO:0007669"/>
    <property type="project" value="InterPro"/>
</dbReference>
<reference evidence="7 8" key="1">
    <citation type="submission" date="2020-07" db="EMBL/GenBank/DDBJ databases">
        <title>Sequencing the genomes of 1000 actinobacteria strains.</title>
        <authorList>
            <person name="Klenk H.-P."/>
        </authorList>
    </citation>
    <scope>NUCLEOTIDE SEQUENCE [LARGE SCALE GENOMIC DNA]</scope>
    <source>
        <strain evidence="7 8">DSM 19663</strain>
    </source>
</reference>
<dbReference type="Proteomes" id="UP000585905">
    <property type="component" value="Unassembled WGS sequence"/>
</dbReference>
<evidence type="ECO:0000256" key="5">
    <source>
        <dbReference type="SAM" id="MobiDB-lite"/>
    </source>
</evidence>
<sequence length="529" mass="57288">MTARTAADASARTAHENEVTAMSDTTPVLRLSGISKTFGMNKAVDSVSFEILPGEVIGLIGENGAGKSTLLKMLSGNYRPDAGTIEVNGAPQTFRGPADALRSGIGVVHQEQSLFTNLTVAENIEINTPAGRGGVSRLGLYNWRRLNRDAARALELIGSKLDPNTRVSDLTFVDRQMVEIARAIRVSASSHTPPLVILDEPTAILERTETEILEREISKLRDIGSVIFVSHRLDEVLRICDRVLVMSNGRLIADRRSRETNEDELFRLMVGREVHAAQRARSSVAPGTTPVIAVSELARTGEFADVSFDVYPGRVLAVLGTSGSGRESLVRTIFGAEAATSGTVAIGGDASARPSIQRSVRSGIGYLPAERKTEGMVGEMPADENLTLTHPGRAAVGPFELPRRRRAIAAEWFETLDIRPRTPERQLGEFSGGNQQKVVLAKWLNSDELRALLLDHPLRGLDPGAAETVNEQVRAVCDAGTAIVLIPDTIEEALEIADDIIVMRDGRVSGRYDLGHDDPTTLDLLERML</sequence>
<dbReference type="InterPro" id="IPR017871">
    <property type="entry name" value="ABC_transporter-like_CS"/>
</dbReference>
<name>A0A839E9M1_9MICO</name>
<dbReference type="InterPro" id="IPR003439">
    <property type="entry name" value="ABC_transporter-like_ATP-bd"/>
</dbReference>
<evidence type="ECO:0000256" key="1">
    <source>
        <dbReference type="ARBA" id="ARBA00022448"/>
    </source>
</evidence>
<feature type="domain" description="ABC transporter" evidence="6">
    <location>
        <begin position="274"/>
        <end position="528"/>
    </location>
</feature>
<evidence type="ECO:0000313" key="8">
    <source>
        <dbReference type="Proteomes" id="UP000585905"/>
    </source>
</evidence>
<dbReference type="Pfam" id="PF00005">
    <property type="entry name" value="ABC_tran"/>
    <property type="match status" value="2"/>
</dbReference>
<dbReference type="CDD" id="cd03216">
    <property type="entry name" value="ABC_Carb_Monos_I"/>
    <property type="match status" value="1"/>
</dbReference>
<keyword evidence="1" id="KW-0813">Transport</keyword>
<proteinExistence type="predicted"/>
<dbReference type="GO" id="GO:0005524">
    <property type="term" value="F:ATP binding"/>
    <property type="evidence" value="ECO:0007669"/>
    <property type="project" value="UniProtKB-KW"/>
</dbReference>
<dbReference type="SUPFAM" id="SSF52540">
    <property type="entry name" value="P-loop containing nucleoside triphosphate hydrolases"/>
    <property type="match status" value="2"/>
</dbReference>
<dbReference type="PANTHER" id="PTHR43790:SF9">
    <property type="entry name" value="GALACTOFURANOSE TRANSPORTER ATP-BINDING PROTEIN YTFR"/>
    <property type="match status" value="1"/>
</dbReference>
<evidence type="ECO:0000256" key="3">
    <source>
        <dbReference type="ARBA" id="ARBA00022741"/>
    </source>
</evidence>
<dbReference type="InterPro" id="IPR027417">
    <property type="entry name" value="P-loop_NTPase"/>
</dbReference>
<dbReference type="AlphaFoldDB" id="A0A839E9M1"/>
<keyword evidence="2" id="KW-0677">Repeat</keyword>
<organism evidence="7 8">
    <name type="scientific">Microcella alkalica</name>
    <dbReference type="NCBI Taxonomy" id="355930"/>
    <lineage>
        <taxon>Bacteria</taxon>
        <taxon>Bacillati</taxon>
        <taxon>Actinomycetota</taxon>
        <taxon>Actinomycetes</taxon>
        <taxon>Micrococcales</taxon>
        <taxon>Microbacteriaceae</taxon>
        <taxon>Microcella</taxon>
    </lineage>
</organism>